<protein>
    <submittedName>
        <fullName evidence="1">Mg(2+) chelatase family protein</fullName>
    </submittedName>
</protein>
<dbReference type="STRING" id="1150600.ADIARSV_1939"/>
<gene>
    <name evidence="1" type="ORF">ADIARSV_1939</name>
</gene>
<evidence type="ECO:0000313" key="2">
    <source>
        <dbReference type="Proteomes" id="UP000014174"/>
    </source>
</evidence>
<sequence>MLDRIYLHVEVTPVNFTDLASESKSESSAEIREWVIIAREI</sequence>
<comment type="caution">
    <text evidence="1">The sequence shown here is derived from an EMBL/GenBank/DDBJ whole genome shotgun (WGS) entry which is preliminary data.</text>
</comment>
<organism evidence="1 2">
    <name type="scientific">Arcticibacter svalbardensis MN12-7</name>
    <dbReference type="NCBI Taxonomy" id="1150600"/>
    <lineage>
        <taxon>Bacteria</taxon>
        <taxon>Pseudomonadati</taxon>
        <taxon>Bacteroidota</taxon>
        <taxon>Sphingobacteriia</taxon>
        <taxon>Sphingobacteriales</taxon>
        <taxon>Sphingobacteriaceae</taxon>
        <taxon>Arcticibacter</taxon>
    </lineage>
</organism>
<dbReference type="AlphaFoldDB" id="R9GTM5"/>
<dbReference type="RefSeq" id="WP_016195174.1">
    <property type="nucleotide sequence ID" value="NZ_AQPN01000072.1"/>
</dbReference>
<evidence type="ECO:0000313" key="1">
    <source>
        <dbReference type="EMBL" id="EOR94905.1"/>
    </source>
</evidence>
<name>R9GTM5_9SPHI</name>
<dbReference type="EMBL" id="AQPN01000072">
    <property type="protein sequence ID" value="EOR94905.1"/>
    <property type="molecule type" value="Genomic_DNA"/>
</dbReference>
<keyword evidence="2" id="KW-1185">Reference proteome</keyword>
<dbReference type="Proteomes" id="UP000014174">
    <property type="component" value="Unassembled WGS sequence"/>
</dbReference>
<accession>R9GTM5</accession>
<reference evidence="1 2" key="1">
    <citation type="journal article" date="2013" name="Genome Announc.">
        <title>Draft Genome Sequence of Arcticibacter svalbardensis Strain MN12-7T, a Member of the Family Sphingobacteriaceae Isolated from an Arctic Soil Sample.</title>
        <authorList>
            <person name="Shivaji S."/>
            <person name="Ara S."/>
            <person name="Prasad S."/>
            <person name="Manasa B.P."/>
            <person name="Begum Z."/>
            <person name="Singh A."/>
            <person name="Kumar Pinnaka A."/>
        </authorList>
    </citation>
    <scope>NUCLEOTIDE SEQUENCE [LARGE SCALE GENOMIC DNA]</scope>
    <source>
        <strain evidence="1 2">MN12-7</strain>
    </source>
</reference>
<proteinExistence type="predicted"/>